<evidence type="ECO:0000313" key="2">
    <source>
        <dbReference type="Proteomes" id="UP000008084"/>
    </source>
</evidence>
<accession>A0A0H3NXE1</accession>
<dbReference type="KEGG" id="yey:Y11_00241"/>
<organism evidence="1 2">
    <name type="scientific">Yersinia enterocolitica subsp. palearctica serotype O:3 (strain DSM 13030 / CIP 106945 / Y11)</name>
    <dbReference type="NCBI Taxonomy" id="930944"/>
    <lineage>
        <taxon>Bacteria</taxon>
        <taxon>Pseudomonadati</taxon>
        <taxon>Pseudomonadota</taxon>
        <taxon>Gammaproteobacteria</taxon>
        <taxon>Enterobacterales</taxon>
        <taxon>Yersiniaceae</taxon>
        <taxon>Yersinia</taxon>
    </lineage>
</organism>
<sequence>MLVGGRSAKHQEDGAAGAILLFINGILCSWQGYKVVEDIQSIAERSE</sequence>
<dbReference type="EMBL" id="FR729477">
    <property type="protein sequence ID" value="CBY28157.1"/>
    <property type="molecule type" value="Genomic_DNA"/>
</dbReference>
<dbReference type="PATRIC" id="fig|930944.6.peg.22"/>
<name>A0A0H3NXE1_YERE1</name>
<dbReference type="HOGENOM" id="CLU_3174986_0_0_6"/>
<reference evidence="1 2" key="1">
    <citation type="journal article" date="2011" name="J. Bacteriol.">
        <title>Complete genome sequence of Yersinia enterocolitica subsp. palearctica serogroup O:3.</title>
        <authorList>
            <person name="Batzilla J."/>
            <person name="Hoper D."/>
            <person name="Antonenka U."/>
            <person name="Heesemann J."/>
            <person name="Rakin A."/>
        </authorList>
    </citation>
    <scope>NUCLEOTIDE SEQUENCE [LARGE SCALE GENOMIC DNA]</scope>
    <source>
        <strain evidence="2">DSM 13030 / CIP 106945 / Y11</strain>
    </source>
</reference>
<protein>
    <submittedName>
        <fullName evidence="1">Uncharacterized protein</fullName>
    </submittedName>
</protein>
<evidence type="ECO:0000313" key="1">
    <source>
        <dbReference type="EMBL" id="CBY28157.1"/>
    </source>
</evidence>
<dbReference type="Proteomes" id="UP000008084">
    <property type="component" value="Chromosome"/>
</dbReference>
<proteinExistence type="predicted"/>
<dbReference type="AlphaFoldDB" id="A0A0H3NXE1"/>
<gene>
    <name evidence="1" type="ordered locus">Y11_00241</name>
</gene>